<gene>
    <name evidence="1" type="ORF">NBO_3g0053</name>
</gene>
<proteinExistence type="predicted"/>
<evidence type="ECO:0000313" key="1">
    <source>
        <dbReference type="EMBL" id="EOB15502.1"/>
    </source>
</evidence>
<dbReference type="HOGENOM" id="CLU_1548052_0_0_1"/>
<sequence length="173" mass="20726">MLLEVKNILTEEYEVYGKHCELKKFLKKTQTLTKYYNELKKEFKEYNGIEKQYVIFDLTKNIEALNEYKKKLNDKKIIIFNMNDEDVEKEVDDFSKGLLEIYENFYEILESEFNFLTVDFNNLNYFWNSTSQCIDNLVSYVKSFDLTKKALTILNTTCAGMEARKIFQPEEKK</sequence>
<protein>
    <submittedName>
        <fullName evidence="1">Uncharacterized protein</fullName>
    </submittedName>
</protein>
<evidence type="ECO:0000313" key="2">
    <source>
        <dbReference type="Proteomes" id="UP000016927"/>
    </source>
</evidence>
<accession>R0KZ75</accession>
<organism evidence="1 2">
    <name type="scientific">Nosema bombycis (strain CQ1 / CVCC 102059)</name>
    <name type="common">Microsporidian parasite</name>
    <name type="synonym">Pebrine of silkworm</name>
    <dbReference type="NCBI Taxonomy" id="578461"/>
    <lineage>
        <taxon>Eukaryota</taxon>
        <taxon>Fungi</taxon>
        <taxon>Fungi incertae sedis</taxon>
        <taxon>Microsporidia</taxon>
        <taxon>Nosematidae</taxon>
        <taxon>Nosema</taxon>
    </lineage>
</organism>
<dbReference type="Proteomes" id="UP000016927">
    <property type="component" value="Unassembled WGS sequence"/>
</dbReference>
<name>R0KZ75_NOSB1</name>
<reference evidence="1 2" key="1">
    <citation type="journal article" date="2013" name="BMC Genomics">
        <title>Comparative genomics of parasitic silkworm microsporidia reveal an association between genome expansion and host adaptation.</title>
        <authorList>
            <person name="Pan G."/>
            <person name="Xu J."/>
            <person name="Li T."/>
            <person name="Xia Q."/>
            <person name="Liu S.L."/>
            <person name="Zhang G."/>
            <person name="Li S."/>
            <person name="Li C."/>
            <person name="Liu H."/>
            <person name="Yang L."/>
            <person name="Liu T."/>
            <person name="Zhang X."/>
            <person name="Wu Z."/>
            <person name="Fan W."/>
            <person name="Dang X."/>
            <person name="Xiang H."/>
            <person name="Tao M."/>
            <person name="Li Y."/>
            <person name="Hu J."/>
            <person name="Li Z."/>
            <person name="Lin L."/>
            <person name="Luo J."/>
            <person name="Geng L."/>
            <person name="Wang L."/>
            <person name="Long M."/>
            <person name="Wan Y."/>
            <person name="He N."/>
            <person name="Zhang Z."/>
            <person name="Lu C."/>
            <person name="Keeling P.J."/>
            <person name="Wang J."/>
            <person name="Xiang Z."/>
            <person name="Zhou Z."/>
        </authorList>
    </citation>
    <scope>NUCLEOTIDE SEQUENCE [LARGE SCALE GENOMIC DNA]</scope>
    <source>
        <strain evidence="2">CQ1 / CVCC 102059</strain>
    </source>
</reference>
<dbReference type="AlphaFoldDB" id="R0KZ75"/>
<dbReference type="EMBL" id="KB908911">
    <property type="protein sequence ID" value="EOB15502.1"/>
    <property type="molecule type" value="Genomic_DNA"/>
</dbReference>
<keyword evidence="2" id="KW-1185">Reference proteome</keyword>
<dbReference type="VEuPathDB" id="MicrosporidiaDB:NBO_3g0053"/>